<organism evidence="1 2">
    <name type="scientific">Anaerocolumna jejuensis DSM 15929</name>
    <dbReference type="NCBI Taxonomy" id="1121322"/>
    <lineage>
        <taxon>Bacteria</taxon>
        <taxon>Bacillati</taxon>
        <taxon>Bacillota</taxon>
        <taxon>Clostridia</taxon>
        <taxon>Lachnospirales</taxon>
        <taxon>Lachnospiraceae</taxon>
        <taxon>Anaerocolumna</taxon>
    </lineage>
</organism>
<dbReference type="Proteomes" id="UP000184386">
    <property type="component" value="Unassembled WGS sequence"/>
</dbReference>
<evidence type="ECO:0000313" key="2">
    <source>
        <dbReference type="Proteomes" id="UP000184386"/>
    </source>
</evidence>
<name>A0A1M7BNR8_9FIRM</name>
<dbReference type="InterPro" id="IPR016024">
    <property type="entry name" value="ARM-type_fold"/>
</dbReference>
<evidence type="ECO:0000313" key="1">
    <source>
        <dbReference type="EMBL" id="SHL56634.1"/>
    </source>
</evidence>
<dbReference type="Gene3D" id="1.25.10.10">
    <property type="entry name" value="Leucine-rich Repeat Variant"/>
    <property type="match status" value="1"/>
</dbReference>
<dbReference type="SUPFAM" id="SSF48371">
    <property type="entry name" value="ARM repeat"/>
    <property type="match status" value="1"/>
</dbReference>
<keyword evidence="2" id="KW-1185">Reference proteome</keyword>
<dbReference type="STRING" id="1121322.SAMN02745136_05187"/>
<gene>
    <name evidence="1" type="ORF">SAMN02745136_05187</name>
</gene>
<dbReference type="InterPro" id="IPR011989">
    <property type="entry name" value="ARM-like"/>
</dbReference>
<proteinExistence type="predicted"/>
<sequence length="240" mass="27745">MNRLSSDLEALRGRGYLENYDLGEFQELNRAELIKLLQDKVPVRRSAAAKVLGLKYSEGMDEIADILLEQLCKEKKLYTRLEICAALERGNTLTARKMIPYIGRIGDNRHSVLPDRPSLKSSYPLPRDLVVRSLARMKREIMPVLMEVLDSGDRDRIREVLDAIGFLAFYHREAAAAEYMDKVIETVERHREDEVITWKGIICLSAFPYAKSREFLKDMCENNKNKLLVQEAERALRVMR</sequence>
<reference evidence="1 2" key="1">
    <citation type="submission" date="2016-11" db="EMBL/GenBank/DDBJ databases">
        <authorList>
            <person name="Jaros S."/>
            <person name="Januszkiewicz K."/>
            <person name="Wedrychowicz H."/>
        </authorList>
    </citation>
    <scope>NUCLEOTIDE SEQUENCE [LARGE SCALE GENOMIC DNA]</scope>
    <source>
        <strain evidence="1 2">DSM 15929</strain>
    </source>
</reference>
<dbReference type="AlphaFoldDB" id="A0A1M7BNR8"/>
<dbReference type="OrthoDB" id="4927470at2"/>
<evidence type="ECO:0008006" key="3">
    <source>
        <dbReference type="Google" id="ProtNLM"/>
    </source>
</evidence>
<accession>A0A1M7BNR8</accession>
<dbReference type="RefSeq" id="WP_073280095.1">
    <property type="nucleotide sequence ID" value="NZ_FRAC01000038.1"/>
</dbReference>
<dbReference type="EMBL" id="FRAC01000038">
    <property type="protein sequence ID" value="SHL56634.1"/>
    <property type="molecule type" value="Genomic_DNA"/>
</dbReference>
<protein>
    <recommendedName>
        <fullName evidence="3">HEAT repeat-containing protein</fullName>
    </recommendedName>
</protein>